<dbReference type="AlphaFoldDB" id="B4D427"/>
<gene>
    <name evidence="2" type="ORF">CfE428DRAFT_3665</name>
</gene>
<dbReference type="CDD" id="cd16018">
    <property type="entry name" value="Enpp"/>
    <property type="match status" value="1"/>
</dbReference>
<dbReference type="RefSeq" id="WP_006980990.1">
    <property type="nucleotide sequence ID" value="NZ_ABVL01000010.1"/>
</dbReference>
<feature type="chain" id="PRO_5002802432" evidence="1">
    <location>
        <begin position="21"/>
        <end position="457"/>
    </location>
</feature>
<comment type="caution">
    <text evidence="2">The sequence shown here is derived from an EMBL/GenBank/DDBJ whole genome shotgun (WGS) entry which is preliminary data.</text>
</comment>
<dbReference type="PANTHER" id="PTHR10151:SF120">
    <property type="entry name" value="BIS(5'-ADENOSYL)-TRIPHOSPHATASE"/>
    <property type="match status" value="1"/>
</dbReference>
<proteinExistence type="predicted"/>
<dbReference type="GO" id="GO:0016787">
    <property type="term" value="F:hydrolase activity"/>
    <property type="evidence" value="ECO:0007669"/>
    <property type="project" value="UniProtKB-ARBA"/>
</dbReference>
<dbReference type="InParanoid" id="B4D427"/>
<keyword evidence="1" id="KW-0732">Signal</keyword>
<organism evidence="2 3">
    <name type="scientific">Chthoniobacter flavus Ellin428</name>
    <dbReference type="NCBI Taxonomy" id="497964"/>
    <lineage>
        <taxon>Bacteria</taxon>
        <taxon>Pseudomonadati</taxon>
        <taxon>Verrucomicrobiota</taxon>
        <taxon>Spartobacteria</taxon>
        <taxon>Chthoniobacterales</taxon>
        <taxon>Chthoniobacteraceae</taxon>
        <taxon>Chthoniobacter</taxon>
    </lineage>
</organism>
<accession>B4D427</accession>
<dbReference type="SUPFAM" id="SSF53649">
    <property type="entry name" value="Alkaline phosphatase-like"/>
    <property type="match status" value="1"/>
</dbReference>
<dbReference type="Proteomes" id="UP000005824">
    <property type="component" value="Unassembled WGS sequence"/>
</dbReference>
<sequence length="457" mass="49645" precursor="true">MKRLCSILALSAAFLTPALALDPVADRIVVLISVDGLAHYYFDDPKAEMPTIRQLAAEGAHADRMKCSMPTVTWPNHTTLVTGVNPGKHGVIGNSYLDRARGTIVALIPDPIFNKDEIVQTPTVYDVAKAAGLKTAGIIWPASRGAKTLDWTVPDVFTDDLFQKYGTPSLLTEFKAAGIPYEKQGMWCKSGDGESRDHMYAQMLDFVVHTHRPNLALLHLVEVDHVEHAKGPQTPEAYAAVKFADERVREVWDELKKDYPGKATLIVASDHGFFPYQQMIQPNVLLRKEGLLTAEGTKITGGKVRSVGQGGATFIYVLDQANRDALIASLAEKFKSVEGVQLVITPKDYAKYGMVDPQKNPKMADLVLSAKKGYSFSDSLAGDLVVTPKTDDVKGTHGYDSNEDGMHGTFVVWGAGIKPGAKLGTINNTDVAPTIADLLGLKMPETDGQVLESILTK</sequence>
<dbReference type="STRING" id="497964.CfE428DRAFT_3665"/>
<dbReference type="InterPro" id="IPR002591">
    <property type="entry name" value="Phosphodiest/P_Trfase"/>
</dbReference>
<reference evidence="2 3" key="1">
    <citation type="journal article" date="2011" name="J. Bacteriol.">
        <title>Genome sequence of Chthoniobacter flavus Ellin428, an aerobic heterotrophic soil bacterium.</title>
        <authorList>
            <person name="Kant R."/>
            <person name="van Passel M.W."/>
            <person name="Palva A."/>
            <person name="Lucas S."/>
            <person name="Lapidus A."/>
            <person name="Glavina Del Rio T."/>
            <person name="Dalin E."/>
            <person name="Tice H."/>
            <person name="Bruce D."/>
            <person name="Goodwin L."/>
            <person name="Pitluck S."/>
            <person name="Larimer F.W."/>
            <person name="Land M.L."/>
            <person name="Hauser L."/>
            <person name="Sangwan P."/>
            <person name="de Vos W.M."/>
            <person name="Janssen P.H."/>
            <person name="Smidt H."/>
        </authorList>
    </citation>
    <scope>NUCLEOTIDE SEQUENCE [LARGE SCALE GENOMIC DNA]</scope>
    <source>
        <strain evidence="2 3">Ellin428</strain>
    </source>
</reference>
<dbReference type="eggNOG" id="COG1524">
    <property type="taxonomic scope" value="Bacteria"/>
</dbReference>
<dbReference type="PANTHER" id="PTHR10151">
    <property type="entry name" value="ECTONUCLEOTIDE PYROPHOSPHATASE/PHOSPHODIESTERASE"/>
    <property type="match status" value="1"/>
</dbReference>
<evidence type="ECO:0000256" key="1">
    <source>
        <dbReference type="SAM" id="SignalP"/>
    </source>
</evidence>
<dbReference type="EMBL" id="ABVL01000010">
    <property type="protein sequence ID" value="EDY19007.1"/>
    <property type="molecule type" value="Genomic_DNA"/>
</dbReference>
<dbReference type="Pfam" id="PF01663">
    <property type="entry name" value="Phosphodiest"/>
    <property type="match status" value="1"/>
</dbReference>
<name>B4D427_9BACT</name>
<keyword evidence="3" id="KW-1185">Reference proteome</keyword>
<feature type="signal peptide" evidence="1">
    <location>
        <begin position="1"/>
        <end position="20"/>
    </location>
</feature>
<protein>
    <submittedName>
        <fullName evidence="2">Type I phosphodiesterase/nucleotide pyrophosphatase</fullName>
    </submittedName>
</protein>
<dbReference type="Gene3D" id="3.40.720.10">
    <property type="entry name" value="Alkaline Phosphatase, subunit A"/>
    <property type="match status" value="1"/>
</dbReference>
<evidence type="ECO:0000313" key="3">
    <source>
        <dbReference type="Proteomes" id="UP000005824"/>
    </source>
</evidence>
<dbReference type="InterPro" id="IPR017850">
    <property type="entry name" value="Alkaline_phosphatase_core_sf"/>
</dbReference>
<evidence type="ECO:0000313" key="2">
    <source>
        <dbReference type="EMBL" id="EDY19007.1"/>
    </source>
</evidence>